<dbReference type="AlphaFoldDB" id="A0A1H4EVP6"/>
<keyword evidence="2" id="KW-0489">Methyltransferase</keyword>
<dbReference type="STRING" id="150146.SAMN05443667_11118"/>
<dbReference type="OrthoDB" id="9812600at2"/>
<keyword evidence="3" id="KW-1185">Reference proteome</keyword>
<dbReference type="EMBL" id="FNRD01000011">
    <property type="protein sequence ID" value="SEA89061.1"/>
    <property type="molecule type" value="Genomic_DNA"/>
</dbReference>
<dbReference type="NCBIfam" id="TIGR01444">
    <property type="entry name" value="fkbM_fam"/>
    <property type="match status" value="1"/>
</dbReference>
<name>A0A1H4EVP6_9FLAO</name>
<dbReference type="RefSeq" id="WP_091091866.1">
    <property type="nucleotide sequence ID" value="NZ_FNRD01000011.1"/>
</dbReference>
<dbReference type="InterPro" id="IPR052514">
    <property type="entry name" value="SAM-dependent_MTase"/>
</dbReference>
<dbReference type="GO" id="GO:0032259">
    <property type="term" value="P:methylation"/>
    <property type="evidence" value="ECO:0007669"/>
    <property type="project" value="UniProtKB-KW"/>
</dbReference>
<reference evidence="3" key="1">
    <citation type="submission" date="2016-10" db="EMBL/GenBank/DDBJ databases">
        <authorList>
            <person name="Varghese N."/>
            <person name="Submissions S."/>
        </authorList>
    </citation>
    <scope>NUCLEOTIDE SEQUENCE [LARGE SCALE GENOMIC DNA]</scope>
    <source>
        <strain evidence="3">DSM 22376</strain>
    </source>
</reference>
<dbReference type="PANTHER" id="PTHR34203:SF15">
    <property type="entry name" value="SLL1173 PROTEIN"/>
    <property type="match status" value="1"/>
</dbReference>
<evidence type="ECO:0000259" key="1">
    <source>
        <dbReference type="Pfam" id="PF05050"/>
    </source>
</evidence>
<dbReference type="PANTHER" id="PTHR34203">
    <property type="entry name" value="METHYLTRANSFERASE, FKBM FAMILY PROTEIN"/>
    <property type="match status" value="1"/>
</dbReference>
<dbReference type="SUPFAM" id="SSF53335">
    <property type="entry name" value="S-adenosyl-L-methionine-dependent methyltransferases"/>
    <property type="match status" value="1"/>
</dbReference>
<evidence type="ECO:0000313" key="3">
    <source>
        <dbReference type="Proteomes" id="UP000198951"/>
    </source>
</evidence>
<dbReference type="Pfam" id="PF05050">
    <property type="entry name" value="Methyltransf_21"/>
    <property type="match status" value="1"/>
</dbReference>
<dbReference type="Proteomes" id="UP000198951">
    <property type="component" value="Unassembled WGS sequence"/>
</dbReference>
<dbReference type="GO" id="GO:0008168">
    <property type="term" value="F:methyltransferase activity"/>
    <property type="evidence" value="ECO:0007669"/>
    <property type="project" value="UniProtKB-KW"/>
</dbReference>
<gene>
    <name evidence="2" type="ORF">SAMN05443667_11118</name>
</gene>
<accession>A0A1H4EVP6</accession>
<evidence type="ECO:0000313" key="2">
    <source>
        <dbReference type="EMBL" id="SEA89061.1"/>
    </source>
</evidence>
<feature type="domain" description="Methyltransferase FkbM" evidence="1">
    <location>
        <begin position="95"/>
        <end position="253"/>
    </location>
</feature>
<dbReference type="InterPro" id="IPR029063">
    <property type="entry name" value="SAM-dependent_MTases_sf"/>
</dbReference>
<dbReference type="InterPro" id="IPR006342">
    <property type="entry name" value="FkbM_mtfrase"/>
</dbReference>
<keyword evidence="2" id="KW-0808">Transferase</keyword>
<proteinExistence type="predicted"/>
<dbReference type="Gene3D" id="3.40.50.150">
    <property type="entry name" value="Vaccinia Virus protein VP39"/>
    <property type="match status" value="1"/>
</dbReference>
<organism evidence="2 3">
    <name type="scientific">Flavobacterium gillisiae</name>
    <dbReference type="NCBI Taxonomy" id="150146"/>
    <lineage>
        <taxon>Bacteria</taxon>
        <taxon>Pseudomonadati</taxon>
        <taxon>Bacteroidota</taxon>
        <taxon>Flavobacteriia</taxon>
        <taxon>Flavobacteriales</taxon>
        <taxon>Flavobacteriaceae</taxon>
        <taxon>Flavobacterium</taxon>
    </lineage>
</organism>
<protein>
    <submittedName>
        <fullName evidence="2">Methyltransferase, FkbM family</fullName>
    </submittedName>
</protein>
<sequence length="279" mass="32668">MIKWLYNTFKIVSKNIQITKKSKYKFKEKIIIFNILNSLYFKSVFFKNKNEVTQDIFQFKVTAYNYNTLLFLYKEIFISNDYFFKADNSIPKIIDCGANIGMSILYFKFIYPNCSIVAFEPNPKAFYLLKKNVEQNNLKNVVLHNLALSDNRGKIDFFIGNDEEILLASTIAERGGEENFKIESDKLSNYLNDTIDLIKIDIEGSENQVLNDLVLSDKIKSTKNYIIEYHHRINNRKSSLSSFIKPFEESGFEYNIKSSFYATGVFQDILLNIYKEKLN</sequence>